<dbReference type="EMBL" id="LJSK01000064">
    <property type="protein sequence ID" value="KPI88042.1"/>
    <property type="molecule type" value="Genomic_DNA"/>
</dbReference>
<gene>
    <name evidence="3" type="ORF">ABL78_2868</name>
</gene>
<accession>A0A0N1ILN5</accession>
<evidence type="ECO:0000313" key="3">
    <source>
        <dbReference type="EMBL" id="KPI88042.1"/>
    </source>
</evidence>
<feature type="region of interest" description="Disordered" evidence="2">
    <location>
        <begin position="414"/>
        <end position="754"/>
    </location>
</feature>
<feature type="coiled-coil region" evidence="1">
    <location>
        <begin position="818"/>
        <end position="882"/>
    </location>
</feature>
<feature type="compositionally biased region" description="Polar residues" evidence="2">
    <location>
        <begin position="452"/>
        <end position="465"/>
    </location>
</feature>
<feature type="compositionally biased region" description="Polar residues" evidence="2">
    <location>
        <begin position="183"/>
        <end position="196"/>
    </location>
</feature>
<dbReference type="AlphaFoldDB" id="A0A0N1ILN5"/>
<feature type="region of interest" description="Disordered" evidence="2">
    <location>
        <begin position="84"/>
        <end position="335"/>
    </location>
</feature>
<feature type="compositionally biased region" description="Polar residues" evidence="2">
    <location>
        <begin position="520"/>
        <end position="538"/>
    </location>
</feature>
<keyword evidence="4" id="KW-1185">Reference proteome</keyword>
<feature type="compositionally biased region" description="Low complexity" evidence="2">
    <location>
        <begin position="472"/>
        <end position="483"/>
    </location>
</feature>
<evidence type="ECO:0000256" key="2">
    <source>
        <dbReference type="SAM" id="MobiDB-lite"/>
    </source>
</evidence>
<dbReference type="Proteomes" id="UP000038009">
    <property type="component" value="Unassembled WGS sequence"/>
</dbReference>
<reference evidence="3 4" key="1">
    <citation type="journal article" date="2015" name="PLoS Pathog.">
        <title>Leptomonas seymouri: Adaptations to the Dixenous Life Cycle Analyzed by Genome Sequencing, Transcriptome Profiling and Co-infection with Leishmania donovani.</title>
        <authorList>
            <person name="Kraeva N."/>
            <person name="Butenko A."/>
            <person name="Hlavacova J."/>
            <person name="Kostygov A."/>
            <person name="Myskova J."/>
            <person name="Grybchuk D."/>
            <person name="Lestinova T."/>
            <person name="Votypka J."/>
            <person name="Volf P."/>
            <person name="Opperdoes F."/>
            <person name="Flegontov P."/>
            <person name="Lukes J."/>
            <person name="Yurchenko V."/>
        </authorList>
    </citation>
    <scope>NUCLEOTIDE SEQUENCE [LARGE SCALE GENOMIC DNA]</scope>
    <source>
        <strain evidence="3 4">ATCC 30220</strain>
    </source>
</reference>
<comment type="caution">
    <text evidence="3">The sequence shown here is derived from an EMBL/GenBank/DDBJ whole genome shotgun (WGS) entry which is preliminary data.</text>
</comment>
<proteinExistence type="predicted"/>
<dbReference type="OrthoDB" id="265509at2759"/>
<feature type="compositionally biased region" description="Polar residues" evidence="2">
    <location>
        <begin position="271"/>
        <end position="296"/>
    </location>
</feature>
<name>A0A0N1ILN5_LEPSE</name>
<feature type="compositionally biased region" description="Polar residues" evidence="2">
    <location>
        <begin position="308"/>
        <end position="321"/>
    </location>
</feature>
<keyword evidence="1" id="KW-0175">Coiled coil</keyword>
<feature type="compositionally biased region" description="Polar residues" evidence="2">
    <location>
        <begin position="125"/>
        <end position="136"/>
    </location>
</feature>
<feature type="compositionally biased region" description="Basic and acidic residues" evidence="2">
    <location>
        <begin position="743"/>
        <end position="754"/>
    </location>
</feature>
<feature type="region of interest" description="Disordered" evidence="2">
    <location>
        <begin position="788"/>
        <end position="813"/>
    </location>
</feature>
<feature type="compositionally biased region" description="Polar residues" evidence="2">
    <location>
        <begin position="623"/>
        <end position="658"/>
    </location>
</feature>
<dbReference type="VEuPathDB" id="TriTrypDB:Lsey_0064_0100"/>
<feature type="compositionally biased region" description="Low complexity" evidence="2">
    <location>
        <begin position="203"/>
        <end position="212"/>
    </location>
</feature>
<organism evidence="3 4">
    <name type="scientific">Leptomonas seymouri</name>
    <dbReference type="NCBI Taxonomy" id="5684"/>
    <lineage>
        <taxon>Eukaryota</taxon>
        <taxon>Discoba</taxon>
        <taxon>Euglenozoa</taxon>
        <taxon>Kinetoplastea</taxon>
        <taxon>Metakinetoplastina</taxon>
        <taxon>Trypanosomatida</taxon>
        <taxon>Trypanosomatidae</taxon>
        <taxon>Leishmaniinae</taxon>
        <taxon>Leptomonas</taxon>
    </lineage>
</organism>
<evidence type="ECO:0000256" key="1">
    <source>
        <dbReference type="SAM" id="Coils"/>
    </source>
</evidence>
<feature type="compositionally biased region" description="Low complexity" evidence="2">
    <location>
        <begin position="509"/>
        <end position="519"/>
    </location>
</feature>
<dbReference type="OMA" id="RVEWELR"/>
<feature type="compositionally biased region" description="Low complexity" evidence="2">
    <location>
        <begin position="221"/>
        <end position="233"/>
    </location>
</feature>
<evidence type="ECO:0000313" key="4">
    <source>
        <dbReference type="Proteomes" id="UP000038009"/>
    </source>
</evidence>
<protein>
    <submittedName>
        <fullName evidence="3">Uncharacterized protein</fullName>
    </submittedName>
</protein>
<sequence length="895" mass="96764">MSSAQQQAKKIAWLESMLDRSIAAYEAHRNALVNLYTQLTQWQQPPGTGCIHVASNEVNELLGDINDVLDQCALQLQAFHSDNSKNEDALEASGSPPSSRARNAGPHAYEPQPDSRASSHRGVTHTPSLHSPTQGHLLQRQQQRSPPPAQKEVSPTPSERSHVSQVRVAPSAGAKQDPHEASARTTSDARSCATNESAEHPPSHLQQQQQQRQRPRDAPHQRTASATPSQASSVPPPAVHAEYEAEEAGLADGSPTQLESTARHAARPRQPTGNTSTRSGATQESTYARRGQQPQQEAHESRQEPSRGPTSHGSNTPTPSQLAAPAAPVEAPQRRRMQTCYHHQRAAGLAITPWPVVNNGKDAAAATGGATLPSAAARAVASKDELPAEQYRAYKQRGTRLDISPERRAAAEALERRALEEEEAKEKAVYLPPSDNVADRAAAAARARRSAPTSHGTSQELSLNESQRSRNRQQGQQPQDPRGVASHARAEAVSTAPSSVAVGGDDYQSAHSHQQSQSQVDRSLSSAEGKSNSKNNGVTGAVDIPRRRGSSAAAESEGGRNSSFSSYAKGEGKHDGSQRSHRSQPPQGQQKQQQQHQHQHQHQQPSMAAIPHASSAVGPGSRSAAQHSPTSAQPLQTDVLQSGSAGLVQTPTTTPQRGSTHDVLTALPSQQRVQKQGPPFAESPTSQQAPGVHRPLRTAVPRRTSPRAHDSSQSEDAIYQGRHRHSTGRPPVRTDSPNTLRYMDGEDAKLRQRREEELAEIHKDPLALQQQQQAAIDTPSGLLAITEGSSGVVSRRGEMGASPSRDARGQPAKLTAVEEQLLAERTALHNQLEKLQMEATISTSRNKEWGNERRYSQLNARMSRVMEDLDKVEKELRVVRNLDRDARSESASKAQ</sequence>
<feature type="compositionally biased region" description="Low complexity" evidence="2">
    <location>
        <begin position="584"/>
        <end position="596"/>
    </location>
</feature>
<feature type="compositionally biased region" description="Basic and acidic residues" evidence="2">
    <location>
        <begin position="414"/>
        <end position="428"/>
    </location>
</feature>